<dbReference type="Proteomes" id="UP000247459">
    <property type="component" value="Unassembled WGS sequence"/>
</dbReference>
<reference evidence="1 2" key="1">
    <citation type="submission" date="2018-01" db="EMBL/GenBank/DDBJ databases">
        <title>Genome sequence of the PGP bacterium Paenibacillus illinoisensis E3.</title>
        <authorList>
            <person name="Rolli E."/>
            <person name="Marasco R."/>
            <person name="Bessem C."/>
            <person name="Michoud G."/>
            <person name="Gaiarsa S."/>
            <person name="Borin S."/>
            <person name="Daffonchio D."/>
        </authorList>
    </citation>
    <scope>NUCLEOTIDE SEQUENCE [LARGE SCALE GENOMIC DNA]</scope>
    <source>
        <strain evidence="1 2">E3</strain>
    </source>
</reference>
<dbReference type="RefSeq" id="WP_110758045.1">
    <property type="nucleotide sequence ID" value="NZ_PRLG01000015.1"/>
</dbReference>
<protein>
    <submittedName>
        <fullName evidence="1">Uncharacterized protein</fullName>
    </submittedName>
</protein>
<name>A0A2W0CAQ6_9BACL</name>
<organism evidence="1 2">
    <name type="scientific">Paenibacillus illinoisensis</name>
    <dbReference type="NCBI Taxonomy" id="59845"/>
    <lineage>
        <taxon>Bacteria</taxon>
        <taxon>Bacillati</taxon>
        <taxon>Bacillota</taxon>
        <taxon>Bacilli</taxon>
        <taxon>Bacillales</taxon>
        <taxon>Paenibacillaceae</taxon>
        <taxon>Paenibacillus</taxon>
    </lineage>
</organism>
<evidence type="ECO:0000313" key="1">
    <source>
        <dbReference type="EMBL" id="PYY29770.1"/>
    </source>
</evidence>
<dbReference type="AlphaFoldDB" id="A0A2W0CAQ6"/>
<comment type="caution">
    <text evidence="1">The sequence shown here is derived from an EMBL/GenBank/DDBJ whole genome shotgun (WGS) entry which is preliminary data.</text>
</comment>
<dbReference type="OrthoDB" id="2661597at2"/>
<sequence>MTVEGRKTRNDKKRAIGVPLTTEQYEKIVELGYLCELPMKTIGESLIVNGFQKDEIMNVFQIHFRRNLTYKTNRFIIGNLDNEPYALLRDQAKRLSVRLRSNDYERISELAYAMDVSVQGAAASIITEALKQGKVMYEIMAPLIKSNLDEATIGQVRRIASHIDAKSPHDYVTLNMVLGYALEKAIEEQKKVRMVLDGWRKGLKL</sequence>
<dbReference type="EMBL" id="PRLG01000015">
    <property type="protein sequence ID" value="PYY29770.1"/>
    <property type="molecule type" value="Genomic_DNA"/>
</dbReference>
<proteinExistence type="predicted"/>
<accession>A0A2W0CAQ6</accession>
<evidence type="ECO:0000313" key="2">
    <source>
        <dbReference type="Proteomes" id="UP000247459"/>
    </source>
</evidence>
<gene>
    <name evidence="1" type="ORF">PIL02S_01970</name>
</gene>